<dbReference type="EMBL" id="LR796420">
    <property type="protein sequence ID" value="CAB4142378.1"/>
    <property type="molecule type" value="Genomic_DNA"/>
</dbReference>
<proteinExistence type="predicted"/>
<evidence type="ECO:0000313" key="1">
    <source>
        <dbReference type="EMBL" id="CAB4142378.1"/>
    </source>
</evidence>
<organism evidence="1">
    <name type="scientific">uncultured Caudovirales phage</name>
    <dbReference type="NCBI Taxonomy" id="2100421"/>
    <lineage>
        <taxon>Viruses</taxon>
        <taxon>Duplodnaviria</taxon>
        <taxon>Heunggongvirae</taxon>
        <taxon>Uroviricota</taxon>
        <taxon>Caudoviricetes</taxon>
        <taxon>Peduoviridae</taxon>
        <taxon>Maltschvirus</taxon>
        <taxon>Maltschvirus maltsch</taxon>
    </lineage>
</organism>
<sequence>MQDVIDILRHQEAVLMKKIKGMKDGKPKYAASERVNQIRQGIRVLQEWEKSQVDSIGHE</sequence>
<reference evidence="1" key="1">
    <citation type="submission" date="2020-04" db="EMBL/GenBank/DDBJ databases">
        <authorList>
            <person name="Chiriac C."/>
            <person name="Salcher M."/>
            <person name="Ghai R."/>
            <person name="Kavagutti S V."/>
        </authorList>
    </citation>
    <scope>NUCLEOTIDE SEQUENCE</scope>
</reference>
<accession>A0A6J5M6P6</accession>
<gene>
    <name evidence="1" type="ORF">UFOVP449_45</name>
</gene>
<protein>
    <submittedName>
        <fullName evidence="1">Uncharacterized protein</fullName>
    </submittedName>
</protein>
<name>A0A6J5M6P6_9CAUD</name>